<keyword evidence="3" id="KW-1185">Reference proteome</keyword>
<gene>
    <name evidence="2" type="ORF">QFZ49_003730</name>
</gene>
<feature type="region of interest" description="Disordered" evidence="1">
    <location>
        <begin position="75"/>
        <end position="119"/>
    </location>
</feature>
<dbReference type="Proteomes" id="UP001223072">
    <property type="component" value="Unassembled WGS sequence"/>
</dbReference>
<feature type="compositionally biased region" description="Polar residues" evidence="1">
    <location>
        <begin position="84"/>
        <end position="102"/>
    </location>
</feature>
<evidence type="ECO:0000313" key="3">
    <source>
        <dbReference type="Proteomes" id="UP001223072"/>
    </source>
</evidence>
<reference evidence="2 3" key="1">
    <citation type="submission" date="2023-07" db="EMBL/GenBank/DDBJ databases">
        <title>Comparative genomics of wheat-associated soil bacteria to identify genetic determinants of phenazine resistance.</title>
        <authorList>
            <person name="Mouncey N."/>
        </authorList>
    </citation>
    <scope>NUCLEOTIDE SEQUENCE [LARGE SCALE GENOMIC DNA]</scope>
    <source>
        <strain evidence="2 3">W2I16</strain>
    </source>
</reference>
<comment type="caution">
    <text evidence="2">The sequence shown here is derived from an EMBL/GenBank/DDBJ whole genome shotgun (WGS) entry which is preliminary data.</text>
</comment>
<feature type="region of interest" description="Disordered" evidence="1">
    <location>
        <begin position="177"/>
        <end position="237"/>
    </location>
</feature>
<proteinExistence type="predicted"/>
<feature type="region of interest" description="Disordered" evidence="1">
    <location>
        <begin position="51"/>
        <end position="70"/>
    </location>
</feature>
<feature type="region of interest" description="Disordered" evidence="1">
    <location>
        <begin position="1"/>
        <end position="42"/>
    </location>
</feature>
<evidence type="ECO:0000313" key="2">
    <source>
        <dbReference type="EMBL" id="MDQ0933790.1"/>
    </source>
</evidence>
<evidence type="ECO:0000256" key="1">
    <source>
        <dbReference type="SAM" id="MobiDB-lite"/>
    </source>
</evidence>
<dbReference type="EMBL" id="JAUSZS010000004">
    <property type="protein sequence ID" value="MDQ0933790.1"/>
    <property type="molecule type" value="Genomic_DNA"/>
</dbReference>
<name>A0ABU0RP70_9ACTN</name>
<sequence>MTKRPPIPPAGASSCQQIYSRPLLHGRLSPPGRTVTPGACPDRRALVVPATAPTIRQAAGSNSSHHSVMTAANTRTRPAANTPSAQSERPSPATATPSSCRRSTIRRETTMPKSQRWRVCSTPGCPEFTQHGKCDAHRAEAEQRRGSARQRGYGRDHEVLFRKPVIARDPTCVCEDQAHGHGQPCGQPSRHADHHPRDRRALAAAGLDPNDPQYGRGLCGPCHSRHTAREQPGGWHR</sequence>
<organism evidence="2 3">
    <name type="scientific">Streptomyces turgidiscabies</name>
    <dbReference type="NCBI Taxonomy" id="85558"/>
    <lineage>
        <taxon>Bacteria</taxon>
        <taxon>Bacillati</taxon>
        <taxon>Actinomycetota</taxon>
        <taxon>Actinomycetes</taxon>
        <taxon>Kitasatosporales</taxon>
        <taxon>Streptomycetaceae</taxon>
        <taxon>Streptomyces</taxon>
    </lineage>
</organism>
<protein>
    <submittedName>
        <fullName evidence="2">Uncharacterized protein</fullName>
    </submittedName>
</protein>
<accession>A0ABU0RP70</accession>
<dbReference type="PROSITE" id="PS51257">
    <property type="entry name" value="PROKAR_LIPOPROTEIN"/>
    <property type="match status" value="1"/>
</dbReference>